<gene>
    <name evidence="2" type="ORF">QWZ18_22335</name>
</gene>
<name>A0ABT8ATS6_9HYPH</name>
<comment type="caution">
    <text evidence="2">The sequence shown here is derived from an EMBL/GenBank/DDBJ whole genome shotgun (WGS) entry which is preliminary data.</text>
</comment>
<proteinExistence type="predicted"/>
<dbReference type="RefSeq" id="WP_238291706.1">
    <property type="nucleotide sequence ID" value="NZ_BPQS01000044.1"/>
</dbReference>
<evidence type="ECO:0000313" key="2">
    <source>
        <dbReference type="EMBL" id="MDN3573347.1"/>
    </source>
</evidence>
<organism evidence="2 3">
    <name type="scientific">Methylobacterium longum</name>
    <dbReference type="NCBI Taxonomy" id="767694"/>
    <lineage>
        <taxon>Bacteria</taxon>
        <taxon>Pseudomonadati</taxon>
        <taxon>Pseudomonadota</taxon>
        <taxon>Alphaproteobacteria</taxon>
        <taxon>Hyphomicrobiales</taxon>
        <taxon>Methylobacteriaceae</taxon>
        <taxon>Methylobacterium</taxon>
    </lineage>
</organism>
<evidence type="ECO:0000259" key="1">
    <source>
        <dbReference type="Pfam" id="PF06812"/>
    </source>
</evidence>
<evidence type="ECO:0000313" key="3">
    <source>
        <dbReference type="Proteomes" id="UP001244297"/>
    </source>
</evidence>
<dbReference type="Pfam" id="PF06812">
    <property type="entry name" value="ImpA_N"/>
    <property type="match status" value="1"/>
</dbReference>
<dbReference type="InterPro" id="IPR010657">
    <property type="entry name" value="ImpA_N"/>
</dbReference>
<dbReference type="PANTHER" id="PTHR37951">
    <property type="entry name" value="CYTOPLASMIC PROTEIN-RELATED"/>
    <property type="match status" value="1"/>
</dbReference>
<feature type="domain" description="ImpA N-terminal" evidence="1">
    <location>
        <begin position="8"/>
        <end position="135"/>
    </location>
</feature>
<accession>A0ABT8ATS6</accession>
<dbReference type="PANTHER" id="PTHR37951:SF1">
    <property type="entry name" value="TYPE VI SECRETION SYSTEM COMPONENT TSSA1"/>
    <property type="match status" value="1"/>
</dbReference>
<dbReference type="EMBL" id="JAUFPT010000073">
    <property type="protein sequence ID" value="MDN3573347.1"/>
    <property type="molecule type" value="Genomic_DNA"/>
</dbReference>
<sequence>MDLTEIAKPVSPDDVCGPDLDVEGDAQFSQFMARAGYFLPTVYFERRPSGELVAFDRTTIDFKAEFRTLEALLKRTRDLRLLSVTSRLMALDRQFADCARCLDLVADLLAGAWEEIHPRGEDGDYGYRSVVLQEFDDLPSMIMPLQHLPLFQHRRFGPISYRTFLVTTEAAPPRDSETVLDRSELERALLESDPEMREEAQAAARIMAAAVARIGELTAERMGDRNAVRLAHLGELAHGILRFLSPVEVIVEAPEVPKEVAESPAPQRAGPVATAAQAAAALAAVADYFQRSEPSSPAELLVRQARRLIGLPFSDMLRTLLPNHADEATLYIGPKPESSFELRIDHMMDVLGRDGASPDRQDVSAPEAGFTVESRAVAVALLKEVSTFYRASEPSSPIPLFTDRACTLVNRDFLSILADVLPGIRLSRDGD</sequence>
<dbReference type="InterPro" id="IPR017740">
    <property type="entry name" value="TssA-like"/>
</dbReference>
<protein>
    <submittedName>
        <fullName evidence="2">Type VI secretion system ImpA family N-terminal domain-containing protein</fullName>
    </submittedName>
</protein>
<keyword evidence="3" id="KW-1185">Reference proteome</keyword>
<dbReference type="Proteomes" id="UP001244297">
    <property type="component" value="Unassembled WGS sequence"/>
</dbReference>
<reference evidence="3" key="1">
    <citation type="journal article" date="2019" name="Int. J. Syst. Evol. Microbiol.">
        <title>The Global Catalogue of Microorganisms (GCM) 10K type strain sequencing project: providing services to taxonomists for standard genome sequencing and annotation.</title>
        <authorList>
            <consortium name="The Broad Institute Genomics Platform"/>
            <consortium name="The Broad Institute Genome Sequencing Center for Infectious Disease"/>
            <person name="Wu L."/>
            <person name="Ma J."/>
        </authorList>
    </citation>
    <scope>NUCLEOTIDE SEQUENCE [LARGE SCALE GENOMIC DNA]</scope>
    <source>
        <strain evidence="3">CECT 7806</strain>
    </source>
</reference>